<dbReference type="GO" id="GO:0000379">
    <property type="term" value="P:tRNA-type intron splice site recognition and cleavage"/>
    <property type="evidence" value="ECO:0007669"/>
    <property type="project" value="TreeGrafter"/>
</dbReference>
<feature type="region of interest" description="Disordered" evidence="3">
    <location>
        <begin position="429"/>
        <end position="449"/>
    </location>
</feature>
<feature type="region of interest" description="Disordered" evidence="3">
    <location>
        <begin position="1"/>
        <end position="43"/>
    </location>
</feature>
<evidence type="ECO:0000313" key="6">
    <source>
        <dbReference type="Proteomes" id="UP000239563"/>
    </source>
</evidence>
<sequence length="725" mass="78033">MAPPSTPRRPTAKAASSPLATPSSSKTPSTLHQDMDDPTATPSAYIRSNTAAAAASHAVDDSDGEDEAPDYLRLLSTLNPKSKAASAATAGDIVIPKRGEKDFEPTGFGGQAKLLERSREAMFHAVSGERRVGSRSLVRATWDASTARARLLDVQGKIFETVGVIRREQVHDAKTGKMVTKAWNELLPEEALFLAERGSLQIYDQCSDDASTEQDLAPMSLQQAFAELMKPPSPDSPVQDEPLTREAYLIYAYLKRLGYVVQRASLVDAVRAAPISASALAKKNNSQAQPFAAADKAAAEGIIADPQRPIKLTTIWDILLYIPRRMVQLAGDGVRALVKRVRWMWERTVGRLIAMISAAAGRALGGRTGKRATVGNLGLGLSVQQDGRRFLGHKGAVEWDSYDAVFTSLQIVPSGHDFWLPSDAPSAASASETIQHSPESQPRPTNDSLQPFYYAWRPATLYRKSHPPPPEFRIVILNARTTPVPSVWQFESIFARIPIPGSDAELFGAASAAASADDAEGKGMTEEQVRERVEYEKKLKASNEAKNRAAYGKFSEGKQKHLREKAAARQATAAQRREAQLQSSSVTTRIAALLKRFSDTAVGKALLKVALLDFVLLRAVATLFRHCPPGCWSDARRSNKNGGAGRFKGRNAAGGSGAGRGGVGNPFPPLKAGRRTVVVAVVDGSITTLLRFGESEFAQWALYGTAPLPTAAPATVKDASTAAHK</sequence>
<evidence type="ECO:0000256" key="2">
    <source>
        <dbReference type="ARBA" id="ARBA00022694"/>
    </source>
</evidence>
<feature type="region of interest" description="Disordered" evidence="3">
    <location>
        <begin position="634"/>
        <end position="667"/>
    </location>
</feature>
<dbReference type="PANTHER" id="PTHR21027:SF1">
    <property type="entry name" value="TRNA-SPLICING ENDONUCLEASE SUBUNIT SEN54"/>
    <property type="match status" value="1"/>
</dbReference>
<comment type="similarity">
    <text evidence="1">Belongs to the SEN54 family.</text>
</comment>
<dbReference type="InterPro" id="IPR024336">
    <property type="entry name" value="tRNA_splic_suSen54_N"/>
</dbReference>
<feature type="domain" description="tRNA-splicing endonuclease subunit Sen54 N-terminal" evidence="4">
    <location>
        <begin position="123"/>
        <end position="203"/>
    </location>
</feature>
<dbReference type="EMBL" id="LT795070">
    <property type="protein sequence ID" value="SJX65320.1"/>
    <property type="molecule type" value="Genomic_DNA"/>
</dbReference>
<feature type="compositionally biased region" description="Low complexity" evidence="3">
    <location>
        <begin position="12"/>
        <end position="31"/>
    </location>
</feature>
<dbReference type="AlphaFoldDB" id="A0A2N8UKI9"/>
<evidence type="ECO:0000256" key="3">
    <source>
        <dbReference type="SAM" id="MobiDB-lite"/>
    </source>
</evidence>
<feature type="compositionally biased region" description="Gly residues" evidence="3">
    <location>
        <begin position="642"/>
        <end position="664"/>
    </location>
</feature>
<dbReference type="PANTHER" id="PTHR21027">
    <property type="entry name" value="TRNA-SPLICING ENDONUCLEASE SUBUNIT SEN54"/>
    <property type="match status" value="1"/>
</dbReference>
<evidence type="ECO:0000259" key="4">
    <source>
        <dbReference type="Pfam" id="PF12928"/>
    </source>
</evidence>
<accession>A0A2N8UKI9</accession>
<proteinExistence type="inferred from homology"/>
<dbReference type="GO" id="GO:0000214">
    <property type="term" value="C:tRNA-intron endonuclease complex"/>
    <property type="evidence" value="ECO:0007669"/>
    <property type="project" value="TreeGrafter"/>
</dbReference>
<feature type="compositionally biased region" description="Polar residues" evidence="3">
    <location>
        <begin position="432"/>
        <end position="449"/>
    </location>
</feature>
<evidence type="ECO:0000313" key="5">
    <source>
        <dbReference type="EMBL" id="SJX65320.1"/>
    </source>
</evidence>
<organism evidence="5 6">
    <name type="scientific">Sporisorium reilianum f. sp. reilianum</name>
    <dbReference type="NCBI Taxonomy" id="72559"/>
    <lineage>
        <taxon>Eukaryota</taxon>
        <taxon>Fungi</taxon>
        <taxon>Dikarya</taxon>
        <taxon>Basidiomycota</taxon>
        <taxon>Ustilaginomycotina</taxon>
        <taxon>Ustilaginomycetes</taxon>
        <taxon>Ustilaginales</taxon>
        <taxon>Ustilaginaceae</taxon>
        <taxon>Sporisorium</taxon>
    </lineage>
</organism>
<dbReference type="Pfam" id="PF12928">
    <property type="entry name" value="tRNA_int_end_N2"/>
    <property type="match status" value="1"/>
</dbReference>
<reference evidence="5 6" key="1">
    <citation type="submission" date="2017-02" db="EMBL/GenBank/DDBJ databases">
        <authorList>
            <person name="Peterson S.W."/>
        </authorList>
    </citation>
    <scope>NUCLEOTIDE SEQUENCE [LARGE SCALE GENOMIC DNA]</scope>
    <source>
        <strain evidence="5 6">SRS1_H2-8</strain>
    </source>
</reference>
<name>A0A2N8UKI9_9BASI</name>
<gene>
    <name evidence="5" type="ORF">SRS1_15590</name>
</gene>
<keyword evidence="2" id="KW-0819">tRNA processing</keyword>
<dbReference type="Proteomes" id="UP000239563">
    <property type="component" value="Chromosome XVII"/>
</dbReference>
<dbReference type="InterPro" id="IPR024337">
    <property type="entry name" value="tRNA_splic_suSen54"/>
</dbReference>
<protein>
    <recommendedName>
        <fullName evidence="4">tRNA-splicing endonuclease subunit Sen54 N-terminal domain-containing protein</fullName>
    </recommendedName>
</protein>
<evidence type="ECO:0000256" key="1">
    <source>
        <dbReference type="ARBA" id="ARBA00005736"/>
    </source>
</evidence>